<dbReference type="Pfam" id="PF18153">
    <property type="entry name" value="Cap15_CD_rec"/>
    <property type="match status" value="1"/>
</dbReference>
<protein>
    <recommendedName>
        <fullName evidence="3">CD-NTase-associated protein 15 domain-containing protein</fullName>
    </recommendedName>
</protein>
<proteinExistence type="predicted"/>
<sequence>MKHGPIVRVVVAVVVMIFIAVSWWQTGKADLTWVRLSSTAIFVSAAILGLWDVWLWRTPLVQRIPVVPRCVRGTWKGQLASNWRHPDRPDQPVVGEVYLVVKQTSTSIEAKLVTCASQSNSTVAKIAVINNNILLTYIYMSEPDLRVQQMSKIHYGTTVLEVIGSPSRRMKGRYWTDRGTSGELNFNQYRRKIAGDFEEAVELFSNERSTEAIADMERVGLEATSTVARWPRRTASLRVPSSCRRGSSRPMTPGPRSGRPRSARSA</sequence>
<feature type="domain" description="CD-NTase-associated protein 15" evidence="3">
    <location>
        <begin position="72"/>
        <end position="187"/>
    </location>
</feature>
<evidence type="ECO:0000256" key="1">
    <source>
        <dbReference type="SAM" id="MobiDB-lite"/>
    </source>
</evidence>
<evidence type="ECO:0000313" key="5">
    <source>
        <dbReference type="Proteomes" id="UP001596470"/>
    </source>
</evidence>
<feature type="region of interest" description="Disordered" evidence="1">
    <location>
        <begin position="234"/>
        <end position="266"/>
    </location>
</feature>
<feature type="transmembrane region" description="Helical" evidence="2">
    <location>
        <begin position="36"/>
        <end position="56"/>
    </location>
</feature>
<comment type="caution">
    <text evidence="4">The sequence shown here is derived from an EMBL/GenBank/DDBJ whole genome shotgun (WGS) entry which is preliminary data.</text>
</comment>
<accession>A0ABW2DBY4</accession>
<feature type="transmembrane region" description="Helical" evidence="2">
    <location>
        <begin position="6"/>
        <end position="24"/>
    </location>
</feature>
<dbReference type="EMBL" id="JBHSYS010000004">
    <property type="protein sequence ID" value="MFC6959103.1"/>
    <property type="molecule type" value="Genomic_DNA"/>
</dbReference>
<evidence type="ECO:0000313" key="4">
    <source>
        <dbReference type="EMBL" id="MFC6959103.1"/>
    </source>
</evidence>
<keyword evidence="5" id="KW-1185">Reference proteome</keyword>
<dbReference type="Proteomes" id="UP001596470">
    <property type="component" value="Unassembled WGS sequence"/>
</dbReference>
<keyword evidence="2" id="KW-0472">Membrane</keyword>
<evidence type="ECO:0000259" key="3">
    <source>
        <dbReference type="Pfam" id="PF18153"/>
    </source>
</evidence>
<feature type="compositionally biased region" description="Low complexity" evidence="1">
    <location>
        <begin position="244"/>
        <end position="257"/>
    </location>
</feature>
<dbReference type="InterPro" id="IPR041208">
    <property type="entry name" value="Cap15"/>
</dbReference>
<reference evidence="5" key="1">
    <citation type="journal article" date="2019" name="Int. J. Syst. Evol. Microbiol.">
        <title>The Global Catalogue of Microorganisms (GCM) 10K type strain sequencing project: providing services to taxonomists for standard genome sequencing and annotation.</title>
        <authorList>
            <consortium name="The Broad Institute Genomics Platform"/>
            <consortium name="The Broad Institute Genome Sequencing Center for Infectious Disease"/>
            <person name="Wu L."/>
            <person name="Ma J."/>
        </authorList>
    </citation>
    <scope>NUCLEOTIDE SEQUENCE [LARGE SCALE GENOMIC DNA]</scope>
    <source>
        <strain evidence="5">KACC 12634</strain>
    </source>
</reference>
<keyword evidence="2" id="KW-1133">Transmembrane helix</keyword>
<evidence type="ECO:0000256" key="2">
    <source>
        <dbReference type="SAM" id="Phobius"/>
    </source>
</evidence>
<organism evidence="4 5">
    <name type="scientific">Glycomyces mayteni</name>
    <dbReference type="NCBI Taxonomy" id="543887"/>
    <lineage>
        <taxon>Bacteria</taxon>
        <taxon>Bacillati</taxon>
        <taxon>Actinomycetota</taxon>
        <taxon>Actinomycetes</taxon>
        <taxon>Glycomycetales</taxon>
        <taxon>Glycomycetaceae</taxon>
        <taxon>Glycomyces</taxon>
    </lineage>
</organism>
<keyword evidence="2" id="KW-0812">Transmembrane</keyword>
<name>A0ABW2DBY4_9ACTN</name>
<gene>
    <name evidence="4" type="ORF">ACFQS3_18040</name>
</gene>
<dbReference type="RefSeq" id="WP_382344780.1">
    <property type="nucleotide sequence ID" value="NZ_JBHMBP010000001.1"/>
</dbReference>